<dbReference type="GO" id="GO:0003677">
    <property type="term" value="F:DNA binding"/>
    <property type="evidence" value="ECO:0007669"/>
    <property type="project" value="UniProtKB-KW"/>
</dbReference>
<keyword evidence="8" id="KW-1185">Reference proteome</keyword>
<dbReference type="GO" id="GO:0003727">
    <property type="term" value="F:single-stranded RNA binding"/>
    <property type="evidence" value="ECO:0007669"/>
    <property type="project" value="InterPro"/>
</dbReference>
<proteinExistence type="inferred from homology"/>
<feature type="domain" description="RNA-binding S4" evidence="6">
    <location>
        <begin position="5"/>
        <end position="70"/>
    </location>
</feature>
<dbReference type="Pfam" id="PF01479">
    <property type="entry name" value="S4"/>
    <property type="match status" value="1"/>
</dbReference>
<dbReference type="InterPro" id="IPR002942">
    <property type="entry name" value="S4_RNA-bd"/>
</dbReference>
<name>A0A845UV81_9GAMM</name>
<comment type="similarity">
    <text evidence="1 4">Belongs to the HSP15 family.</text>
</comment>
<gene>
    <name evidence="7" type="ORF">G3I74_01920</name>
</gene>
<dbReference type="InterPro" id="IPR036986">
    <property type="entry name" value="S4_RNA-bd_sf"/>
</dbReference>
<evidence type="ECO:0000256" key="3">
    <source>
        <dbReference type="ARBA" id="ARBA00023125"/>
    </source>
</evidence>
<dbReference type="Gene3D" id="3.10.290.10">
    <property type="entry name" value="RNA-binding S4 domain"/>
    <property type="match status" value="1"/>
</dbReference>
<keyword evidence="3 4" id="KW-0238">DNA-binding</keyword>
<dbReference type="EMBL" id="JAAGSC010000031">
    <property type="protein sequence ID" value="NDY94488.1"/>
    <property type="molecule type" value="Genomic_DNA"/>
</dbReference>
<comment type="caution">
    <text evidence="7">The sequence shown here is derived from an EMBL/GenBank/DDBJ whole genome shotgun (WGS) entry which is preliminary data.</text>
</comment>
<organism evidence="7 8">
    <name type="scientific">Wenzhouxiangella limi</name>
    <dbReference type="NCBI Taxonomy" id="2707351"/>
    <lineage>
        <taxon>Bacteria</taxon>
        <taxon>Pseudomonadati</taxon>
        <taxon>Pseudomonadota</taxon>
        <taxon>Gammaproteobacteria</taxon>
        <taxon>Chromatiales</taxon>
        <taxon>Wenzhouxiangellaceae</taxon>
        <taxon>Wenzhouxiangella</taxon>
    </lineage>
</organism>
<dbReference type="SUPFAM" id="SSF55174">
    <property type="entry name" value="Alpha-L RNA-binding motif"/>
    <property type="match status" value="1"/>
</dbReference>
<evidence type="ECO:0000256" key="1">
    <source>
        <dbReference type="ARBA" id="ARBA00008396"/>
    </source>
</evidence>
<feature type="compositionally biased region" description="Basic and acidic residues" evidence="5">
    <location>
        <begin position="85"/>
        <end position="111"/>
    </location>
</feature>
<evidence type="ECO:0000313" key="7">
    <source>
        <dbReference type="EMBL" id="NDY94488.1"/>
    </source>
</evidence>
<reference evidence="7 8" key="1">
    <citation type="submission" date="2020-02" db="EMBL/GenBank/DDBJ databases">
        <authorList>
            <person name="Zhang X.-Y."/>
        </authorList>
    </citation>
    <scope>NUCLEOTIDE SEQUENCE [LARGE SCALE GENOMIC DNA]</scope>
    <source>
        <strain evidence="7 8">C33</strain>
    </source>
</reference>
<evidence type="ECO:0000313" key="8">
    <source>
        <dbReference type="Proteomes" id="UP000484885"/>
    </source>
</evidence>
<feature type="compositionally biased region" description="Basic residues" evidence="5">
    <location>
        <begin position="112"/>
        <end position="127"/>
    </location>
</feature>
<dbReference type="RefSeq" id="WP_164209755.1">
    <property type="nucleotide sequence ID" value="NZ_JAAGSC010000031.1"/>
</dbReference>
<dbReference type="GO" id="GO:0034605">
    <property type="term" value="P:cellular response to heat"/>
    <property type="evidence" value="ECO:0007669"/>
    <property type="project" value="InterPro"/>
</dbReference>
<evidence type="ECO:0000259" key="6">
    <source>
        <dbReference type="SMART" id="SM00363"/>
    </source>
</evidence>
<dbReference type="CDD" id="cd00165">
    <property type="entry name" value="S4"/>
    <property type="match status" value="1"/>
</dbReference>
<evidence type="ECO:0000256" key="2">
    <source>
        <dbReference type="ARBA" id="ARBA00022884"/>
    </source>
</evidence>
<feature type="region of interest" description="Disordered" evidence="5">
    <location>
        <begin position="81"/>
        <end position="127"/>
    </location>
</feature>
<sequence>MTDPVRLDKWLWAARFFKTRSLAQQAIRGGKIELNGDKPKASRLVRAQDRLRISKGEWLIEVDVIEVGEKRVSAPLARQMYQETEDSRQRREAVQAQRAAEHTRSGDPGKRPDKHSRRALRRIHRGD</sequence>
<keyword evidence="2 4" id="KW-0694">RNA-binding</keyword>
<dbReference type="Proteomes" id="UP000484885">
    <property type="component" value="Unassembled WGS sequence"/>
</dbReference>
<dbReference type="AlphaFoldDB" id="A0A845UV81"/>
<accession>A0A845UV81</accession>
<evidence type="ECO:0000256" key="5">
    <source>
        <dbReference type="SAM" id="MobiDB-lite"/>
    </source>
</evidence>
<dbReference type="PROSITE" id="PS50889">
    <property type="entry name" value="S4"/>
    <property type="match status" value="1"/>
</dbReference>
<dbReference type="SMART" id="SM00363">
    <property type="entry name" value="S4"/>
    <property type="match status" value="1"/>
</dbReference>
<dbReference type="PIRSF" id="PIRSF016821">
    <property type="entry name" value="HSP15"/>
    <property type="match status" value="1"/>
</dbReference>
<evidence type="ECO:0000256" key="4">
    <source>
        <dbReference type="PIRNR" id="PIRNR016821"/>
    </source>
</evidence>
<protein>
    <recommendedName>
        <fullName evidence="4">Heat shock protein 15</fullName>
    </recommendedName>
</protein>
<dbReference type="GO" id="GO:0043023">
    <property type="term" value="F:ribosomal large subunit binding"/>
    <property type="evidence" value="ECO:0007669"/>
    <property type="project" value="InterPro"/>
</dbReference>
<dbReference type="InterPro" id="IPR025708">
    <property type="entry name" value="HSP15"/>
</dbReference>